<name>A0A061GLR5_THECC</name>
<evidence type="ECO:0000313" key="1">
    <source>
        <dbReference type="EMBL" id="EOY30072.1"/>
    </source>
</evidence>
<reference evidence="1 2" key="1">
    <citation type="journal article" date="2013" name="Genome Biol.">
        <title>The genome sequence of the most widely cultivated cacao type and its use to identify candidate genes regulating pod color.</title>
        <authorList>
            <person name="Motamayor J.C."/>
            <person name="Mockaitis K."/>
            <person name="Schmutz J."/>
            <person name="Haiminen N."/>
            <person name="Iii D.L."/>
            <person name="Cornejo O."/>
            <person name="Findley S.D."/>
            <person name="Zheng P."/>
            <person name="Utro F."/>
            <person name="Royaert S."/>
            <person name="Saski C."/>
            <person name="Jenkins J."/>
            <person name="Podicheti R."/>
            <person name="Zhao M."/>
            <person name="Scheffler B.E."/>
            <person name="Stack J.C."/>
            <person name="Feltus F.A."/>
            <person name="Mustiga G.M."/>
            <person name="Amores F."/>
            <person name="Phillips W."/>
            <person name="Marelli J.P."/>
            <person name="May G.D."/>
            <person name="Shapiro H."/>
            <person name="Ma J."/>
            <person name="Bustamante C.D."/>
            <person name="Schnell R.J."/>
            <person name="Main D."/>
            <person name="Gilbert D."/>
            <person name="Parida L."/>
            <person name="Kuhn D.N."/>
        </authorList>
    </citation>
    <scope>NUCLEOTIDE SEQUENCE [LARGE SCALE GENOMIC DNA]</scope>
    <source>
        <strain evidence="2">cv. Matina 1-6</strain>
    </source>
</reference>
<protein>
    <submittedName>
        <fullName evidence="1">Uncharacterized protein</fullName>
    </submittedName>
</protein>
<keyword evidence="2" id="KW-1185">Reference proteome</keyword>
<organism evidence="1 2">
    <name type="scientific">Theobroma cacao</name>
    <name type="common">Cacao</name>
    <name type="synonym">Cocoa</name>
    <dbReference type="NCBI Taxonomy" id="3641"/>
    <lineage>
        <taxon>Eukaryota</taxon>
        <taxon>Viridiplantae</taxon>
        <taxon>Streptophyta</taxon>
        <taxon>Embryophyta</taxon>
        <taxon>Tracheophyta</taxon>
        <taxon>Spermatophyta</taxon>
        <taxon>Magnoliopsida</taxon>
        <taxon>eudicotyledons</taxon>
        <taxon>Gunneridae</taxon>
        <taxon>Pentapetalae</taxon>
        <taxon>rosids</taxon>
        <taxon>malvids</taxon>
        <taxon>Malvales</taxon>
        <taxon>Malvaceae</taxon>
        <taxon>Byttnerioideae</taxon>
        <taxon>Theobroma</taxon>
    </lineage>
</organism>
<dbReference type="Proteomes" id="UP000026915">
    <property type="component" value="Chromosome 9"/>
</dbReference>
<evidence type="ECO:0000313" key="2">
    <source>
        <dbReference type="Proteomes" id="UP000026915"/>
    </source>
</evidence>
<dbReference type="InParanoid" id="A0A061GLR5"/>
<dbReference type="Gramene" id="EOY30072">
    <property type="protein sequence ID" value="EOY30072"/>
    <property type="gene ID" value="TCM_037405"/>
</dbReference>
<dbReference type="HOGENOM" id="CLU_2692803_0_0_1"/>
<dbReference type="AlphaFoldDB" id="A0A061GLR5"/>
<proteinExistence type="predicted"/>
<accession>A0A061GLR5</accession>
<dbReference type="EMBL" id="CM001887">
    <property type="protein sequence ID" value="EOY30072.1"/>
    <property type="molecule type" value="Genomic_DNA"/>
</dbReference>
<sequence length="74" mass="8158">MVARVAVVGGGSYHKKIEQVAYDLIENQTKTLIIASLGLSYSLDISIDGHKSLIDAKNIWHICIRGSVNDKFSR</sequence>
<gene>
    <name evidence="1" type="ORF">TCM_037405</name>
</gene>